<dbReference type="FunFam" id="1.10.240.10:FF:000011">
    <property type="entry name" value="Tyrosine--tRNA ligase"/>
    <property type="match status" value="1"/>
</dbReference>
<dbReference type="Gene3D" id="1.10.240.10">
    <property type="entry name" value="Tyrosyl-Transfer RNA Synthetase"/>
    <property type="match status" value="1"/>
</dbReference>
<evidence type="ECO:0000256" key="6">
    <source>
        <dbReference type="ARBA" id="ARBA00023146"/>
    </source>
</evidence>
<evidence type="ECO:0000256" key="1">
    <source>
        <dbReference type="ARBA" id="ARBA00013160"/>
    </source>
</evidence>
<evidence type="ECO:0000256" key="5">
    <source>
        <dbReference type="ARBA" id="ARBA00022917"/>
    </source>
</evidence>
<dbReference type="Pfam" id="PF00579">
    <property type="entry name" value="tRNA-synt_1b"/>
    <property type="match status" value="2"/>
</dbReference>
<evidence type="ECO:0000313" key="11">
    <source>
        <dbReference type="WBParaSite" id="PSAMB.scaffold54size92479.g1322.t1"/>
    </source>
</evidence>
<comment type="catalytic activity">
    <reaction evidence="8">
        <text>tRNA(Tyr) + L-tyrosine + ATP = L-tyrosyl-tRNA(Tyr) + AMP + diphosphate + H(+)</text>
        <dbReference type="Rhea" id="RHEA:10220"/>
        <dbReference type="Rhea" id="RHEA-COMP:9706"/>
        <dbReference type="Rhea" id="RHEA-COMP:9707"/>
        <dbReference type="ChEBI" id="CHEBI:15378"/>
        <dbReference type="ChEBI" id="CHEBI:30616"/>
        <dbReference type="ChEBI" id="CHEBI:33019"/>
        <dbReference type="ChEBI" id="CHEBI:58315"/>
        <dbReference type="ChEBI" id="CHEBI:78442"/>
        <dbReference type="ChEBI" id="CHEBI:78536"/>
        <dbReference type="ChEBI" id="CHEBI:456215"/>
        <dbReference type="EC" id="6.1.1.1"/>
    </reaction>
</comment>
<dbReference type="PANTHER" id="PTHR46264">
    <property type="entry name" value="TYROSINE-TRNA LIGASE"/>
    <property type="match status" value="1"/>
</dbReference>
<evidence type="ECO:0000256" key="7">
    <source>
        <dbReference type="ARBA" id="ARBA00033323"/>
    </source>
</evidence>
<dbReference type="SUPFAM" id="SSF52374">
    <property type="entry name" value="Nucleotidylyl transferase"/>
    <property type="match status" value="2"/>
</dbReference>
<evidence type="ECO:0000313" key="10">
    <source>
        <dbReference type="Proteomes" id="UP000887566"/>
    </source>
</evidence>
<reference evidence="11" key="1">
    <citation type="submission" date="2022-11" db="UniProtKB">
        <authorList>
            <consortium name="WormBaseParasite"/>
        </authorList>
    </citation>
    <scope>IDENTIFICATION</scope>
</reference>
<evidence type="ECO:0000256" key="3">
    <source>
        <dbReference type="ARBA" id="ARBA00022741"/>
    </source>
</evidence>
<dbReference type="AlphaFoldDB" id="A0A914WW85"/>
<dbReference type="GO" id="GO:0005737">
    <property type="term" value="C:cytoplasm"/>
    <property type="evidence" value="ECO:0007669"/>
    <property type="project" value="TreeGrafter"/>
</dbReference>
<evidence type="ECO:0000256" key="8">
    <source>
        <dbReference type="ARBA" id="ARBA00048248"/>
    </source>
</evidence>
<evidence type="ECO:0000256" key="2">
    <source>
        <dbReference type="ARBA" id="ARBA00022598"/>
    </source>
</evidence>
<proteinExistence type="inferred from homology"/>
<evidence type="ECO:0000256" key="9">
    <source>
        <dbReference type="RuleBase" id="RU363036"/>
    </source>
</evidence>
<protein>
    <recommendedName>
        <fullName evidence="1">tyrosine--tRNA ligase</fullName>
        <ecNumber evidence="1">6.1.1.1</ecNumber>
    </recommendedName>
    <alternativeName>
        <fullName evidence="7">Tyrosyl-tRNA synthetase</fullName>
    </alternativeName>
</protein>
<dbReference type="InterPro" id="IPR014729">
    <property type="entry name" value="Rossmann-like_a/b/a_fold"/>
</dbReference>
<dbReference type="GO" id="GO:0005524">
    <property type="term" value="F:ATP binding"/>
    <property type="evidence" value="ECO:0007669"/>
    <property type="project" value="UniProtKB-KW"/>
</dbReference>
<dbReference type="GO" id="GO:0006437">
    <property type="term" value="P:tyrosyl-tRNA aminoacylation"/>
    <property type="evidence" value="ECO:0007669"/>
    <property type="project" value="TreeGrafter"/>
</dbReference>
<keyword evidence="3 9" id="KW-0547">Nucleotide-binding</keyword>
<keyword evidence="6 9" id="KW-0030">Aminoacyl-tRNA synthetase</keyword>
<dbReference type="GO" id="GO:0004831">
    <property type="term" value="F:tyrosine-tRNA ligase activity"/>
    <property type="evidence" value="ECO:0007669"/>
    <property type="project" value="UniProtKB-EC"/>
</dbReference>
<dbReference type="WBParaSite" id="PSAMB.scaffold54size92479.g1322.t1">
    <property type="protein sequence ID" value="PSAMB.scaffold54size92479.g1322.t1"/>
    <property type="gene ID" value="PSAMB.scaffold54size92479.g1322"/>
</dbReference>
<organism evidence="10 11">
    <name type="scientific">Plectus sambesii</name>
    <dbReference type="NCBI Taxonomy" id="2011161"/>
    <lineage>
        <taxon>Eukaryota</taxon>
        <taxon>Metazoa</taxon>
        <taxon>Ecdysozoa</taxon>
        <taxon>Nematoda</taxon>
        <taxon>Chromadorea</taxon>
        <taxon>Plectida</taxon>
        <taxon>Plectina</taxon>
        <taxon>Plectoidea</taxon>
        <taxon>Plectidae</taxon>
        <taxon>Plectus</taxon>
    </lineage>
</organism>
<dbReference type="InterPro" id="IPR002305">
    <property type="entry name" value="aa-tRNA-synth_Ic"/>
</dbReference>
<dbReference type="EC" id="6.1.1.1" evidence="1"/>
<comment type="similarity">
    <text evidence="9">Belongs to the class-I aminoacyl-tRNA synthetase family.</text>
</comment>
<dbReference type="Proteomes" id="UP000887566">
    <property type="component" value="Unplaced"/>
</dbReference>
<accession>A0A914WW85</accession>
<dbReference type="Gene3D" id="3.40.50.620">
    <property type="entry name" value="HUPs"/>
    <property type="match status" value="2"/>
</dbReference>
<keyword evidence="10" id="KW-1185">Reference proteome</keyword>
<dbReference type="PANTHER" id="PTHR46264:SF4">
    <property type="entry name" value="TYROSINE--TRNA LIGASE, CYTOPLASMIC"/>
    <property type="match status" value="1"/>
</dbReference>
<sequence length="307" mass="33931">MQFGGVDQRKIFILAEEQLPKLGMAKRIHLMNPMVPGLTGTKMSSSEADSKIDALDSREAVSAKIANAVCPAGQVTDNGVISFAEYVILPLLHGEPFIVATKDGDRSFTDIQALQTAFQSKELNPEDLKLAVATFLNRLLDPIREKFDNDDMRKLIAEAYPRFDEAPTSALTDMNIDSKLTLTPAQQAQFDAIVSGLKIVGCTDRLKQKLSSGQAVNVLFSVAPVGKPHIGLLAPLIKLAHFANIGCKVTVLIADLFGYMDNMKCPWELREQRSQYYEKMLKAMLKRLGVSLDQVRFLRGSQFQLKS</sequence>
<dbReference type="InterPro" id="IPR050489">
    <property type="entry name" value="Tyr-tRNA_synthase"/>
</dbReference>
<evidence type="ECO:0000256" key="4">
    <source>
        <dbReference type="ARBA" id="ARBA00022840"/>
    </source>
</evidence>
<name>A0A914WW85_9BILA</name>
<keyword evidence="5 9" id="KW-0648">Protein biosynthesis</keyword>
<keyword evidence="2 9" id="KW-0436">Ligase</keyword>
<keyword evidence="4 9" id="KW-0067">ATP-binding</keyword>